<keyword evidence="2 3" id="KW-0802">TPR repeat</keyword>
<dbReference type="SUPFAM" id="SSF48452">
    <property type="entry name" value="TPR-like"/>
    <property type="match status" value="1"/>
</dbReference>
<dbReference type="PROSITE" id="PS50005">
    <property type="entry name" value="TPR"/>
    <property type="match status" value="2"/>
</dbReference>
<evidence type="ECO:0000313" key="5">
    <source>
        <dbReference type="EMBL" id="MBB6067860.1"/>
    </source>
</evidence>
<organism evidence="5 6">
    <name type="scientific">Methanococcus maripaludis</name>
    <name type="common">Methanococcus deltae</name>
    <dbReference type="NCBI Taxonomy" id="39152"/>
    <lineage>
        <taxon>Archaea</taxon>
        <taxon>Methanobacteriati</taxon>
        <taxon>Methanobacteriota</taxon>
        <taxon>Methanomada group</taxon>
        <taxon>Methanococci</taxon>
        <taxon>Methanococcales</taxon>
        <taxon>Methanococcaceae</taxon>
        <taxon>Methanococcus</taxon>
    </lineage>
</organism>
<comment type="caution">
    <text evidence="5">The sequence shown here is derived from an EMBL/GenBank/DDBJ whole genome shotgun (WGS) entry which is preliminary data.</text>
</comment>
<dbReference type="Pfam" id="PF25199">
    <property type="entry name" value="nSTAND_NTPase5"/>
    <property type="match status" value="1"/>
</dbReference>
<dbReference type="Gene3D" id="1.25.40.10">
    <property type="entry name" value="Tetratricopeptide repeat domain"/>
    <property type="match status" value="3"/>
</dbReference>
<name>A0A7J9S2E0_METMI</name>
<proteinExistence type="predicted"/>
<feature type="domain" description="Novel STAND NTPase 5" evidence="4">
    <location>
        <begin position="111"/>
        <end position="240"/>
    </location>
</feature>
<evidence type="ECO:0000256" key="2">
    <source>
        <dbReference type="ARBA" id="ARBA00022803"/>
    </source>
</evidence>
<sequence>MPIPVCSFFIGCYHYVKSKNSDPAKIIYEMEKLLEEFKNGELNETIHSELMKYLPKELDQDLSEIKTQILDFEIKIQKILENSKKCGLIHLEKKISWGYSKDLDLENEKRSYYKGIRSTSWEPIIHRWDVRREQTEIVLNKLNNKSEGILILGDSGEGKTQFINRIAYELSVSGWLVLYRIDTINIEQAFENLSEISTKKLIVIDDASNLTKTELGNLLQYKPKNIKLLIADQSAKWNSAFGNQTNHLKEKNIDILKLKTTKKDIECCFETLEYPWNENLRDSIYTKSSKYNLPWIITFLAIYQNINKEQNLIKNSDMINNLFEDIYNQFNSNRDLLDAILPIFAVGYYGAYYPKEVYDNIEPINSFKLKILEDTGYLKINDSFISTYHPYIINNVLLKYYSKNQFFNIFKKYYLDLLDNISKPEQMHDGNGNLLFNIGQNLIIENNPEKLNLAAKFFEKIVELEPKNSGAHNNLGVINMNQKEHYGAMANFKKAVLLNNNDAEAHSNMGVTYFELGKAEFDYEKLNLALDEFKTALEINSGLIGTLKMLGRLYLDLDDPINAETILKKALQSAQEDNEILTNLGCSYRKQHKYEQALTELRKVDPTFEKYYATLYNMAEIYFEMGIKNNAEQYYNKAYTLNPNSPELNNALGLFEISRGNTNMAEIYFKNAVELNSSNYELLNNLILCYWENNKFDEAKDELKKFLDVVPNIAKNLAITINTKPFSLVSGLANIALSKNRTEEAVLLLKKATKLSPNYSVGFFNLAIAQKNMDLPEYKENLKKAHELFIREDNRKGLELLDNFLNSIK</sequence>
<evidence type="ECO:0000313" key="6">
    <source>
        <dbReference type="Proteomes" id="UP000584706"/>
    </source>
</evidence>
<dbReference type="EMBL" id="JACHIQ010000002">
    <property type="protein sequence ID" value="MBB6067860.1"/>
    <property type="molecule type" value="Genomic_DNA"/>
</dbReference>
<dbReference type="InterPro" id="IPR057574">
    <property type="entry name" value="nSTAND_NTPase5_dom"/>
</dbReference>
<dbReference type="InterPro" id="IPR011990">
    <property type="entry name" value="TPR-like_helical_dom_sf"/>
</dbReference>
<dbReference type="PANTHER" id="PTHR44858">
    <property type="entry name" value="TETRATRICOPEPTIDE REPEAT PROTEIN 6"/>
    <property type="match status" value="1"/>
</dbReference>
<dbReference type="InterPro" id="IPR019734">
    <property type="entry name" value="TPR_rpt"/>
</dbReference>
<protein>
    <submittedName>
        <fullName evidence="5">Flp pilus assembly protein TadD</fullName>
    </submittedName>
</protein>
<dbReference type="InterPro" id="IPR050498">
    <property type="entry name" value="Ycf3"/>
</dbReference>
<feature type="repeat" description="TPR" evidence="3">
    <location>
        <begin position="510"/>
        <end position="543"/>
    </location>
</feature>
<dbReference type="SMART" id="SM00028">
    <property type="entry name" value="TPR"/>
    <property type="match status" value="9"/>
</dbReference>
<dbReference type="Proteomes" id="UP000584706">
    <property type="component" value="Unassembled WGS sequence"/>
</dbReference>
<evidence type="ECO:0000256" key="3">
    <source>
        <dbReference type="PROSITE-ProRule" id="PRU00339"/>
    </source>
</evidence>
<gene>
    <name evidence="5" type="ORF">HNP97_001370</name>
</gene>
<dbReference type="InterPro" id="IPR027417">
    <property type="entry name" value="P-loop_NTPase"/>
</dbReference>
<reference evidence="5 6" key="1">
    <citation type="submission" date="2020-08" db="EMBL/GenBank/DDBJ databases">
        <title>Genomic Encyclopedia of Type Strains, Phase IV (KMG-V): Genome sequencing to study the core and pangenomes of soil and plant-associated prokaryotes.</title>
        <authorList>
            <person name="Whitman W."/>
        </authorList>
    </citation>
    <scope>NUCLEOTIDE SEQUENCE [LARGE SCALE GENOMIC DNA]</scope>
    <source>
        <strain evidence="5 6">DSM 7078</strain>
    </source>
</reference>
<dbReference type="SUPFAM" id="SSF52540">
    <property type="entry name" value="P-loop containing nucleoside triphosphate hydrolases"/>
    <property type="match status" value="1"/>
</dbReference>
<dbReference type="AlphaFoldDB" id="A0A7J9S2E0"/>
<feature type="repeat" description="TPR" evidence="3">
    <location>
        <begin position="612"/>
        <end position="645"/>
    </location>
</feature>
<dbReference type="Pfam" id="PF13181">
    <property type="entry name" value="TPR_8"/>
    <property type="match status" value="4"/>
</dbReference>
<evidence type="ECO:0000259" key="4">
    <source>
        <dbReference type="Pfam" id="PF25199"/>
    </source>
</evidence>
<dbReference type="Gene3D" id="3.40.50.300">
    <property type="entry name" value="P-loop containing nucleotide triphosphate hydrolases"/>
    <property type="match status" value="1"/>
</dbReference>
<dbReference type="PANTHER" id="PTHR44858:SF1">
    <property type="entry name" value="UDP-N-ACETYLGLUCOSAMINE--PEPTIDE N-ACETYLGLUCOSAMINYLTRANSFERASE SPINDLY-RELATED"/>
    <property type="match status" value="1"/>
</dbReference>
<evidence type="ECO:0000256" key="1">
    <source>
        <dbReference type="ARBA" id="ARBA00022737"/>
    </source>
</evidence>
<accession>A0A7J9S2E0</accession>
<keyword evidence="1" id="KW-0677">Repeat</keyword>
<dbReference type="RefSeq" id="WP_183546905.1">
    <property type="nucleotide sequence ID" value="NZ_JACHIQ010000002.1"/>
</dbReference>